<feature type="compositionally biased region" description="Polar residues" evidence="1">
    <location>
        <begin position="267"/>
        <end position="276"/>
    </location>
</feature>
<dbReference type="SUPFAM" id="SSF50199">
    <property type="entry name" value="Staphylococcal nuclease"/>
    <property type="match status" value="1"/>
</dbReference>
<evidence type="ECO:0000256" key="1">
    <source>
        <dbReference type="SAM" id="MobiDB-lite"/>
    </source>
</evidence>
<gene>
    <name evidence="3" type="ORF">H9908_08770</name>
</gene>
<evidence type="ECO:0000313" key="3">
    <source>
        <dbReference type="EMBL" id="HJD51941.1"/>
    </source>
</evidence>
<dbReference type="EMBL" id="DWUS01000199">
    <property type="protein sequence ID" value="HJD51941.1"/>
    <property type="molecule type" value="Genomic_DNA"/>
</dbReference>
<dbReference type="AlphaFoldDB" id="A0A9D2UGJ7"/>
<dbReference type="Proteomes" id="UP000823908">
    <property type="component" value="Unassembled WGS sequence"/>
</dbReference>
<dbReference type="SMART" id="SM00318">
    <property type="entry name" value="SNc"/>
    <property type="match status" value="1"/>
</dbReference>
<comment type="caution">
    <text evidence="3">The sequence shown here is derived from an EMBL/GenBank/DDBJ whole genome shotgun (WGS) entry which is preliminary data.</text>
</comment>
<protein>
    <submittedName>
        <fullName evidence="3">Thermonuclease family protein</fullName>
    </submittedName>
</protein>
<dbReference type="Gene3D" id="2.40.50.90">
    <property type="match status" value="1"/>
</dbReference>
<dbReference type="Pfam" id="PF00565">
    <property type="entry name" value="SNase"/>
    <property type="match status" value="1"/>
</dbReference>
<dbReference type="InterPro" id="IPR016071">
    <property type="entry name" value="Staphylococal_nuclease_OB-fold"/>
</dbReference>
<evidence type="ECO:0000259" key="2">
    <source>
        <dbReference type="PROSITE" id="PS50830"/>
    </source>
</evidence>
<feature type="domain" description="TNase-like" evidence="2">
    <location>
        <begin position="20"/>
        <end position="158"/>
    </location>
</feature>
<sequence>MFGGGSEVASESTVVAADEAGTAAKVIDIIDSDTVKVDRNGEIIYVDLLGIAVPQVKHDNEDMRCMAPEAKEYLAKLLPIGSPVTLTHESAEGDREADDKTPPTIQAGVTLPDRRMVNTEVTRAGFAVAINQGDSDLQEDISAAQEEAAQQQAGMYSRTNGCTLPARLDTALTNVNKAQGLDLKDPLEAADSLTRRLEEYETSSDLPLLSAIAQTQSVKTQRDALTRASDSKRIVYNLAEEAERERIEPAPATSDAGQPAGMPQPETPENPSESST</sequence>
<dbReference type="InterPro" id="IPR035437">
    <property type="entry name" value="SNase_OB-fold_sf"/>
</dbReference>
<dbReference type="PROSITE" id="PS50830">
    <property type="entry name" value="TNASE_3"/>
    <property type="match status" value="1"/>
</dbReference>
<accession>A0A9D2UGJ7</accession>
<proteinExistence type="predicted"/>
<organism evidence="3 4">
    <name type="scientific">Candidatus Rothia avistercoris</name>
    <dbReference type="NCBI Taxonomy" id="2840479"/>
    <lineage>
        <taxon>Bacteria</taxon>
        <taxon>Bacillati</taxon>
        <taxon>Actinomycetota</taxon>
        <taxon>Actinomycetes</taxon>
        <taxon>Micrococcales</taxon>
        <taxon>Micrococcaceae</taxon>
        <taxon>Rothia</taxon>
    </lineage>
</organism>
<name>A0A9D2UGJ7_9MICC</name>
<reference evidence="3" key="2">
    <citation type="submission" date="2021-04" db="EMBL/GenBank/DDBJ databases">
        <authorList>
            <person name="Gilroy R."/>
        </authorList>
    </citation>
    <scope>NUCLEOTIDE SEQUENCE</scope>
    <source>
        <strain evidence="3">ChiHjej10B9-4811</strain>
    </source>
</reference>
<feature type="region of interest" description="Disordered" evidence="1">
    <location>
        <begin position="239"/>
        <end position="276"/>
    </location>
</feature>
<reference evidence="3" key="1">
    <citation type="journal article" date="2021" name="PeerJ">
        <title>Extensive microbial diversity within the chicken gut microbiome revealed by metagenomics and culture.</title>
        <authorList>
            <person name="Gilroy R."/>
            <person name="Ravi A."/>
            <person name="Getino M."/>
            <person name="Pursley I."/>
            <person name="Horton D.L."/>
            <person name="Alikhan N.F."/>
            <person name="Baker D."/>
            <person name="Gharbi K."/>
            <person name="Hall N."/>
            <person name="Watson M."/>
            <person name="Adriaenssens E.M."/>
            <person name="Foster-Nyarko E."/>
            <person name="Jarju S."/>
            <person name="Secka A."/>
            <person name="Antonio M."/>
            <person name="Oren A."/>
            <person name="Chaudhuri R.R."/>
            <person name="La Ragione R."/>
            <person name="Hildebrand F."/>
            <person name="Pallen M.J."/>
        </authorList>
    </citation>
    <scope>NUCLEOTIDE SEQUENCE</scope>
    <source>
        <strain evidence="3">ChiHjej10B9-4811</strain>
    </source>
</reference>
<evidence type="ECO:0000313" key="4">
    <source>
        <dbReference type="Proteomes" id="UP000823908"/>
    </source>
</evidence>